<feature type="chain" id="PRO_5043732336" description="WSC domain-containing protein" evidence="7">
    <location>
        <begin position="24"/>
        <end position="307"/>
    </location>
</feature>
<feature type="signal peptide" evidence="7">
    <location>
        <begin position="1"/>
        <end position="23"/>
    </location>
</feature>
<gene>
    <name evidence="9" type="ORF">PG999_012466</name>
</gene>
<dbReference type="Pfam" id="PF01822">
    <property type="entry name" value="WSC"/>
    <property type="match status" value="2"/>
</dbReference>
<feature type="domain" description="WSC" evidence="8">
    <location>
        <begin position="44"/>
        <end position="136"/>
    </location>
</feature>
<evidence type="ECO:0000313" key="9">
    <source>
        <dbReference type="EMBL" id="KAK8096522.1"/>
    </source>
</evidence>
<keyword evidence="3 7" id="KW-0732">Signal</keyword>
<accession>A0AAW0Q846</accession>
<comment type="subcellular location">
    <subcellularLocation>
        <location evidence="1">Membrane</location>
        <topology evidence="1">Single-pass membrane protein</topology>
    </subcellularLocation>
</comment>
<comment type="caution">
    <text evidence="9">The sequence shown here is derived from an EMBL/GenBank/DDBJ whole genome shotgun (WGS) entry which is preliminary data.</text>
</comment>
<dbReference type="PANTHER" id="PTHR24269:SF16">
    <property type="entry name" value="PROTEIN SLG1"/>
    <property type="match status" value="1"/>
</dbReference>
<reference evidence="9 10" key="1">
    <citation type="submission" date="2023-01" db="EMBL/GenBank/DDBJ databases">
        <title>Analysis of 21 Apiospora genomes using comparative genomics revels a genus with tremendous synthesis potential of carbohydrate active enzymes and secondary metabolites.</title>
        <authorList>
            <person name="Sorensen T."/>
        </authorList>
    </citation>
    <scope>NUCLEOTIDE SEQUENCE [LARGE SCALE GENOMIC DNA]</scope>
    <source>
        <strain evidence="9 10">CBS 117206</strain>
    </source>
</reference>
<evidence type="ECO:0000256" key="6">
    <source>
        <dbReference type="ARBA" id="ARBA00023180"/>
    </source>
</evidence>
<proteinExistence type="predicted"/>
<dbReference type="GO" id="GO:0005886">
    <property type="term" value="C:plasma membrane"/>
    <property type="evidence" value="ECO:0007669"/>
    <property type="project" value="TreeGrafter"/>
</dbReference>
<dbReference type="EMBL" id="JAQQWP010000010">
    <property type="protein sequence ID" value="KAK8096522.1"/>
    <property type="molecule type" value="Genomic_DNA"/>
</dbReference>
<evidence type="ECO:0000256" key="7">
    <source>
        <dbReference type="SAM" id="SignalP"/>
    </source>
</evidence>
<protein>
    <recommendedName>
        <fullName evidence="8">WSC domain-containing protein</fullName>
    </recommendedName>
</protein>
<dbReference type="InterPro" id="IPR002889">
    <property type="entry name" value="WSC_carb-bd"/>
</dbReference>
<feature type="domain" description="WSC" evidence="8">
    <location>
        <begin position="151"/>
        <end position="248"/>
    </location>
</feature>
<dbReference type="Proteomes" id="UP001392437">
    <property type="component" value="Unassembled WGS sequence"/>
</dbReference>
<evidence type="ECO:0000256" key="1">
    <source>
        <dbReference type="ARBA" id="ARBA00004167"/>
    </source>
</evidence>
<keyword evidence="10" id="KW-1185">Reference proteome</keyword>
<keyword evidence="2" id="KW-0812">Transmembrane</keyword>
<dbReference type="InterPro" id="IPR051836">
    <property type="entry name" value="Kremen_rcpt"/>
</dbReference>
<dbReference type="SMART" id="SM00321">
    <property type="entry name" value="WSC"/>
    <property type="match status" value="2"/>
</dbReference>
<sequence length="307" mass="33864">MAFLLSPILVLFFLADIFSEVKAQNPNPPTAFSGFPTVGSIVNDWKFLGCSTEIDGRALTGKSYSEDNMTIDSCQEFCTKNNYMLAGLEYGRECYCGRFLQPPAGYIYQKDCNMPCKGNEKQMCGGNSRVSIFNNTQFKGPSALKTLPDSTWTYVSCYMEPLYGRALSNLIKADDRMTVPMCTQACQGAGYAYAGLEYGRECWCGADKSPDLEDASDPQCAMQCDMPCGGDANSICGGRGAISIYKDSAKTSQKMRRHHGNDHGDYHDYGHGPINADIGARKGRFVKVVRRSPDGTRQVEREERVSL</sequence>
<evidence type="ECO:0000256" key="5">
    <source>
        <dbReference type="ARBA" id="ARBA00023136"/>
    </source>
</evidence>
<evidence type="ECO:0000259" key="8">
    <source>
        <dbReference type="PROSITE" id="PS51212"/>
    </source>
</evidence>
<evidence type="ECO:0000313" key="10">
    <source>
        <dbReference type="Proteomes" id="UP001392437"/>
    </source>
</evidence>
<evidence type="ECO:0000256" key="2">
    <source>
        <dbReference type="ARBA" id="ARBA00022692"/>
    </source>
</evidence>
<dbReference type="PANTHER" id="PTHR24269">
    <property type="entry name" value="KREMEN PROTEIN"/>
    <property type="match status" value="1"/>
</dbReference>
<evidence type="ECO:0000256" key="3">
    <source>
        <dbReference type="ARBA" id="ARBA00022729"/>
    </source>
</evidence>
<keyword evidence="5" id="KW-0472">Membrane</keyword>
<keyword evidence="4" id="KW-1133">Transmembrane helix</keyword>
<organism evidence="9 10">
    <name type="scientific">Apiospora kogelbergensis</name>
    <dbReference type="NCBI Taxonomy" id="1337665"/>
    <lineage>
        <taxon>Eukaryota</taxon>
        <taxon>Fungi</taxon>
        <taxon>Dikarya</taxon>
        <taxon>Ascomycota</taxon>
        <taxon>Pezizomycotina</taxon>
        <taxon>Sordariomycetes</taxon>
        <taxon>Xylariomycetidae</taxon>
        <taxon>Amphisphaeriales</taxon>
        <taxon>Apiosporaceae</taxon>
        <taxon>Apiospora</taxon>
    </lineage>
</organism>
<name>A0AAW0Q846_9PEZI</name>
<keyword evidence="6" id="KW-0325">Glycoprotein</keyword>
<dbReference type="PROSITE" id="PS51212">
    <property type="entry name" value="WSC"/>
    <property type="match status" value="2"/>
</dbReference>
<evidence type="ECO:0000256" key="4">
    <source>
        <dbReference type="ARBA" id="ARBA00022989"/>
    </source>
</evidence>
<dbReference type="AlphaFoldDB" id="A0AAW0Q846"/>